<proteinExistence type="predicted"/>
<evidence type="ECO:0000313" key="1">
    <source>
        <dbReference type="EMBL" id="KAK5598606.1"/>
    </source>
</evidence>
<gene>
    <name evidence="1" type="ORF">CRENBAI_007365</name>
</gene>
<evidence type="ECO:0000313" key="2">
    <source>
        <dbReference type="Proteomes" id="UP001311232"/>
    </source>
</evidence>
<dbReference type="EMBL" id="JAHHUM010003039">
    <property type="protein sequence ID" value="KAK5598606.1"/>
    <property type="molecule type" value="Genomic_DNA"/>
</dbReference>
<keyword evidence="2" id="KW-1185">Reference proteome</keyword>
<organism evidence="1 2">
    <name type="scientific">Crenichthys baileyi</name>
    <name type="common">White River springfish</name>
    <dbReference type="NCBI Taxonomy" id="28760"/>
    <lineage>
        <taxon>Eukaryota</taxon>
        <taxon>Metazoa</taxon>
        <taxon>Chordata</taxon>
        <taxon>Craniata</taxon>
        <taxon>Vertebrata</taxon>
        <taxon>Euteleostomi</taxon>
        <taxon>Actinopterygii</taxon>
        <taxon>Neopterygii</taxon>
        <taxon>Teleostei</taxon>
        <taxon>Neoteleostei</taxon>
        <taxon>Acanthomorphata</taxon>
        <taxon>Ovalentaria</taxon>
        <taxon>Atherinomorphae</taxon>
        <taxon>Cyprinodontiformes</taxon>
        <taxon>Goodeidae</taxon>
        <taxon>Crenichthys</taxon>
    </lineage>
</organism>
<protein>
    <submittedName>
        <fullName evidence="1">Uncharacterized protein</fullName>
    </submittedName>
</protein>
<comment type="caution">
    <text evidence="1">The sequence shown here is derived from an EMBL/GenBank/DDBJ whole genome shotgun (WGS) entry which is preliminary data.</text>
</comment>
<name>A0AAV9QM80_9TELE</name>
<reference evidence="1 2" key="1">
    <citation type="submission" date="2021-06" db="EMBL/GenBank/DDBJ databases">
        <authorList>
            <person name="Palmer J.M."/>
        </authorList>
    </citation>
    <scope>NUCLEOTIDE SEQUENCE [LARGE SCALE GENOMIC DNA]</scope>
    <source>
        <strain evidence="1 2">MEX-2019</strain>
        <tissue evidence="1">Muscle</tissue>
    </source>
</reference>
<sequence length="111" mass="12437">MLDHLFAEYWTIYTLLDTTRPSDIIGHFVSSIVRHYKSQWALRLLEISTDYHATEASSGEEESTADGQIIFFPFAKEAKGRRLAALPEVNRGRMLTSNFPPSSSPPHAGSP</sequence>
<accession>A0AAV9QM80</accession>
<dbReference type="AlphaFoldDB" id="A0AAV9QM80"/>
<dbReference type="Proteomes" id="UP001311232">
    <property type="component" value="Unassembled WGS sequence"/>
</dbReference>